<organism evidence="1 3">
    <name type="scientific">Venturia inaequalis</name>
    <name type="common">Apple scab fungus</name>
    <dbReference type="NCBI Taxonomy" id="5025"/>
    <lineage>
        <taxon>Eukaryota</taxon>
        <taxon>Fungi</taxon>
        <taxon>Dikarya</taxon>
        <taxon>Ascomycota</taxon>
        <taxon>Pezizomycotina</taxon>
        <taxon>Dothideomycetes</taxon>
        <taxon>Pleosporomycetidae</taxon>
        <taxon>Venturiales</taxon>
        <taxon>Venturiaceae</taxon>
        <taxon>Venturia</taxon>
    </lineage>
</organism>
<dbReference type="EMBL" id="WNWQ01000164">
    <property type="protein sequence ID" value="KAE9975999.1"/>
    <property type="molecule type" value="Genomic_DNA"/>
</dbReference>
<evidence type="ECO:0000313" key="3">
    <source>
        <dbReference type="Proteomes" id="UP000433883"/>
    </source>
</evidence>
<evidence type="ECO:0000313" key="1">
    <source>
        <dbReference type="EMBL" id="KAE9975999.1"/>
    </source>
</evidence>
<evidence type="ECO:0000313" key="2">
    <source>
        <dbReference type="EMBL" id="KAE9984711.1"/>
    </source>
</evidence>
<dbReference type="AlphaFoldDB" id="A0A8H3YW79"/>
<sequence length="267" mass="30079">MSKHHSPPPSWLDLYVTSVVLDRKEPQDLARTFENGVVSTGDWTKSLTICTNYIAHLVPLQEAAPVPHLGIPIYDAGQVAYISTTETSNGGTQTHCLMENDTSDPNMIRKLILHTSGKYGDAPTLNVVETETEYLASSALRGRMLEFLPYDRKRKELGASAAFTWKYVTLDGKRSLLMEAWANRNRQLAKVERKGNKGQGTMRWKDGEDNKIELWMKADEMKAAGISEAVVVASCLMILRAEIIRRFSIAAWLMDKDEDKVHRIRVE</sequence>
<dbReference type="Proteomes" id="UP000490939">
    <property type="component" value="Unassembled WGS sequence"/>
</dbReference>
<dbReference type="EMBL" id="WNWR01000289">
    <property type="protein sequence ID" value="KAE9984711.1"/>
    <property type="molecule type" value="Genomic_DNA"/>
</dbReference>
<protein>
    <submittedName>
        <fullName evidence="1">Uncharacterized protein</fullName>
    </submittedName>
</protein>
<name>A0A8H3YW79_VENIN</name>
<gene>
    <name evidence="1" type="ORF">BLS_002315</name>
    <name evidence="2" type="ORF">EG327_004922</name>
</gene>
<evidence type="ECO:0000313" key="4">
    <source>
        <dbReference type="Proteomes" id="UP000490939"/>
    </source>
</evidence>
<comment type="caution">
    <text evidence="1">The sequence shown here is derived from an EMBL/GenBank/DDBJ whole genome shotgun (WGS) entry which is preliminary data.</text>
</comment>
<accession>A0A8H3YW79</accession>
<dbReference type="Proteomes" id="UP000433883">
    <property type="component" value="Unassembled WGS sequence"/>
</dbReference>
<proteinExistence type="predicted"/>
<reference evidence="1 3" key="1">
    <citation type="submission" date="2019-11" db="EMBL/GenBank/DDBJ databases">
        <title>Venturia inaequalis Genome Resource.</title>
        <authorList>
            <person name="Lichtner F.J."/>
        </authorList>
    </citation>
    <scope>NUCLEOTIDE SEQUENCE [LARGE SCALE GENOMIC DNA]</scope>
    <source>
        <strain evidence="1">Bline_iso_100314</strain>
        <strain evidence="2 4">DMI_063113</strain>
    </source>
</reference>
<keyword evidence="4" id="KW-1185">Reference proteome</keyword>